<proteinExistence type="predicted"/>
<feature type="region of interest" description="Disordered" evidence="1">
    <location>
        <begin position="27"/>
        <end position="88"/>
    </location>
</feature>
<sequence length="88" mass="9534">PGRYSRHLDPEGAVAPESIHDIVFRFAGRRRPARSQAPPGADRPHDGDGHDGAGRQHVECRATADRPRPGCARRRRAVGGQRLPAGGR</sequence>
<evidence type="ECO:0000313" key="2">
    <source>
        <dbReference type="EMBL" id="GFD57315.1"/>
    </source>
</evidence>
<protein>
    <submittedName>
        <fullName evidence="2">Uncharacterized protein</fullName>
    </submittedName>
</protein>
<evidence type="ECO:0000256" key="1">
    <source>
        <dbReference type="SAM" id="MobiDB-lite"/>
    </source>
</evidence>
<gene>
    <name evidence="2" type="ORF">Tci_929284</name>
</gene>
<comment type="caution">
    <text evidence="2">The sequence shown here is derived from an EMBL/GenBank/DDBJ whole genome shotgun (WGS) entry which is preliminary data.</text>
</comment>
<accession>A0A699XBS4</accession>
<feature type="non-terminal residue" evidence="2">
    <location>
        <position position="1"/>
    </location>
</feature>
<feature type="compositionally biased region" description="Low complexity" evidence="1">
    <location>
        <begin position="78"/>
        <end position="88"/>
    </location>
</feature>
<feature type="non-terminal residue" evidence="2">
    <location>
        <position position="88"/>
    </location>
</feature>
<organism evidence="2">
    <name type="scientific">Tanacetum cinerariifolium</name>
    <name type="common">Dalmatian daisy</name>
    <name type="synonym">Chrysanthemum cinerariifolium</name>
    <dbReference type="NCBI Taxonomy" id="118510"/>
    <lineage>
        <taxon>Eukaryota</taxon>
        <taxon>Viridiplantae</taxon>
        <taxon>Streptophyta</taxon>
        <taxon>Embryophyta</taxon>
        <taxon>Tracheophyta</taxon>
        <taxon>Spermatophyta</taxon>
        <taxon>Magnoliopsida</taxon>
        <taxon>eudicotyledons</taxon>
        <taxon>Gunneridae</taxon>
        <taxon>Pentapetalae</taxon>
        <taxon>asterids</taxon>
        <taxon>campanulids</taxon>
        <taxon>Asterales</taxon>
        <taxon>Asteraceae</taxon>
        <taxon>Asteroideae</taxon>
        <taxon>Anthemideae</taxon>
        <taxon>Anthemidinae</taxon>
        <taxon>Tanacetum</taxon>
    </lineage>
</organism>
<dbReference type="AlphaFoldDB" id="A0A699XBS4"/>
<feature type="compositionally biased region" description="Basic and acidic residues" evidence="1">
    <location>
        <begin position="42"/>
        <end position="68"/>
    </location>
</feature>
<reference evidence="2" key="1">
    <citation type="journal article" date="2019" name="Sci. Rep.">
        <title>Draft genome of Tanacetum cinerariifolium, the natural source of mosquito coil.</title>
        <authorList>
            <person name="Yamashiro T."/>
            <person name="Shiraishi A."/>
            <person name="Satake H."/>
            <person name="Nakayama K."/>
        </authorList>
    </citation>
    <scope>NUCLEOTIDE SEQUENCE</scope>
</reference>
<name>A0A699XBS4_TANCI</name>
<dbReference type="EMBL" id="BKCJ011839687">
    <property type="protein sequence ID" value="GFD57315.1"/>
    <property type="molecule type" value="Genomic_DNA"/>
</dbReference>